<evidence type="ECO:0000313" key="1">
    <source>
        <dbReference type="EMBL" id="MDO7837212.1"/>
    </source>
</evidence>
<proteinExistence type="predicted"/>
<accession>A0ABT8ZRN8</accession>
<comment type="caution">
    <text evidence="1">The sequence shown here is derived from an EMBL/GenBank/DDBJ whole genome shotgun (WGS) entry which is preliminary data.</text>
</comment>
<dbReference type="InterPro" id="IPR047677">
    <property type="entry name" value="GDCCVxC"/>
</dbReference>
<gene>
    <name evidence="1" type="ORF">Q4610_19385</name>
</gene>
<dbReference type="Proteomes" id="UP001176471">
    <property type="component" value="Unassembled WGS sequence"/>
</dbReference>
<evidence type="ECO:0000313" key="2">
    <source>
        <dbReference type="Proteomes" id="UP001176471"/>
    </source>
</evidence>
<dbReference type="NCBIfam" id="NF041374">
    <property type="entry name" value="GDCCVxC"/>
    <property type="match status" value="1"/>
</dbReference>
<dbReference type="EMBL" id="JAUQOM010000018">
    <property type="protein sequence ID" value="MDO7837212.1"/>
    <property type="molecule type" value="Genomic_DNA"/>
</dbReference>
<sequence length="80" mass="9183">MPTDTCRFFYHCEGCGETLRPLEGDCCVFCSYGTSPMPTTPGRELLRLTNCAPQRILIHRPVRKWRCAARRTMIVPTMMT</sequence>
<reference evidence="1" key="1">
    <citation type="submission" date="2023-07" db="EMBL/GenBank/DDBJ databases">
        <title>Bacterial whole genome sequence for Sphingobium sp. HBC34.</title>
        <authorList>
            <person name="Le V."/>
            <person name="Ko S.-R."/>
            <person name="Ahn C.-Y."/>
            <person name="Oh H.-M."/>
        </authorList>
    </citation>
    <scope>NUCLEOTIDE SEQUENCE</scope>
    <source>
        <strain evidence="1">HBC34</strain>
    </source>
</reference>
<protein>
    <submittedName>
        <fullName evidence="1">GDCCVxC domain-containing (Seleno)protein</fullName>
    </submittedName>
</protein>
<name>A0ABT8ZRN8_9SPHN</name>
<organism evidence="1 2">
    <name type="scientific">Sphingobium cyanobacteriorum</name>
    <dbReference type="NCBI Taxonomy" id="3063954"/>
    <lineage>
        <taxon>Bacteria</taxon>
        <taxon>Pseudomonadati</taxon>
        <taxon>Pseudomonadota</taxon>
        <taxon>Alphaproteobacteria</taxon>
        <taxon>Sphingomonadales</taxon>
        <taxon>Sphingomonadaceae</taxon>
        <taxon>Sphingobium</taxon>
    </lineage>
</organism>
<keyword evidence="2" id="KW-1185">Reference proteome</keyword>